<reference evidence="8" key="1">
    <citation type="submission" date="2021-12" db="EMBL/GenBank/DDBJ databases">
        <authorList>
            <person name="King R."/>
        </authorList>
    </citation>
    <scope>NUCLEOTIDE SEQUENCE</scope>
</reference>
<dbReference type="SMART" id="SM00195">
    <property type="entry name" value="DSPc"/>
    <property type="match status" value="1"/>
</dbReference>
<accession>A0A9P0AKF9</accession>
<evidence type="ECO:0000256" key="2">
    <source>
        <dbReference type="ARBA" id="ARBA00013064"/>
    </source>
</evidence>
<dbReference type="PROSITE" id="PS00383">
    <property type="entry name" value="TYR_PHOSPHATASE_1"/>
    <property type="match status" value="1"/>
</dbReference>
<dbReference type="InterPro" id="IPR016130">
    <property type="entry name" value="Tyr_Pase_AS"/>
</dbReference>
<dbReference type="InterPro" id="IPR029021">
    <property type="entry name" value="Prot-tyrosine_phosphatase-like"/>
</dbReference>
<dbReference type="InterPro" id="IPR020422">
    <property type="entry name" value="TYR_PHOSPHATASE_DUAL_dom"/>
</dbReference>
<feature type="compositionally biased region" description="Polar residues" evidence="5">
    <location>
        <begin position="438"/>
        <end position="453"/>
    </location>
</feature>
<dbReference type="CDD" id="cd17657">
    <property type="entry name" value="CDC14_N"/>
    <property type="match status" value="1"/>
</dbReference>
<dbReference type="Proteomes" id="UP001152759">
    <property type="component" value="Chromosome 8"/>
</dbReference>
<feature type="domain" description="Tyrosine specific protein phosphatases" evidence="7">
    <location>
        <begin position="258"/>
        <end position="320"/>
    </location>
</feature>
<gene>
    <name evidence="8" type="ORF">BEMITA_LOCUS12999</name>
</gene>
<feature type="compositionally biased region" description="Polar residues" evidence="5">
    <location>
        <begin position="526"/>
        <end position="537"/>
    </location>
</feature>
<keyword evidence="4" id="KW-0904">Protein phosphatase</keyword>
<dbReference type="InterPro" id="IPR050561">
    <property type="entry name" value="PTP"/>
</dbReference>
<dbReference type="Pfam" id="PF14671">
    <property type="entry name" value="DSPn"/>
    <property type="match status" value="1"/>
</dbReference>
<dbReference type="FunFam" id="3.90.190.10:FF:000006">
    <property type="entry name" value="Dual specificity protein phosphatase CDC14B"/>
    <property type="match status" value="1"/>
</dbReference>
<feature type="domain" description="Tyrosine-protein phosphatase" evidence="6">
    <location>
        <begin position="175"/>
        <end position="332"/>
    </location>
</feature>
<dbReference type="EC" id="3.1.3.48" evidence="2"/>
<dbReference type="InterPro" id="IPR029260">
    <property type="entry name" value="DSPn"/>
</dbReference>
<comment type="similarity">
    <text evidence="1">Belongs to the protein-tyrosine phosphatase family. Non-receptor class CDC14 subfamily.</text>
</comment>
<dbReference type="Pfam" id="PF22785">
    <property type="entry name" value="Tc-R-P"/>
    <property type="match status" value="1"/>
</dbReference>
<protein>
    <recommendedName>
        <fullName evidence="2">protein-tyrosine-phosphatase</fullName>
        <ecNumber evidence="2">3.1.3.48</ecNumber>
    </recommendedName>
</protein>
<dbReference type="GO" id="GO:0004725">
    <property type="term" value="F:protein tyrosine phosphatase activity"/>
    <property type="evidence" value="ECO:0007669"/>
    <property type="project" value="UniProtKB-EC"/>
</dbReference>
<sequence length="594" mass="67338">MDEIDTFAASEIIKDRLYFVTLSSNVKPKSTPNTHYFSVDHELVYENFYEDFGPLNLAMLYKYCNKVSSKLKAVQNTGKKLVHYTTTDSNDRVNAAFLIGSFAILYLNKTPEEVYEILQGYFYKNFRDASHGVPVYQISLKDCFSAIQKAHMLGFFRFDDFDAEEYEFLERVENGDLNWIVPQKFIAFCGPHARSKIENGYHLHCPESYFSYFRKNNVTTVVRLNKKLYDASRFNNGGFDHKDLYFLDGSTPSDGILKQFMNIAENAAGAIAVHCKAGLGRTGSLIGCYIMKHYRFTVHETIAWIRICRPGSIIGHQQQWLSDKESLMWVQGDNYRYQNKGNPNIFPFHKYGIYSLKIKSIKNSTKAELISDKLIKPTDSVARIMHKVDIMKLNDLKQETDEKVAKIRNSKNLSHTWNYQITQAKTPSPPSWKGGESKTVSPLTQGDKLNQIKQFRRVPRAHLSPLTSNTNGLTGRTKTLTSRTSGNANESSIVLPSKVPKVSSLGVDVISSSGGLRRGVRPTPSPTTKRISWSGMTPNRSVNMNKVNLQYNRPITRSVAKAYPFFSYNSPSSLGMNLRSSQSNFSRPTTSSKT</sequence>
<organism evidence="8 9">
    <name type="scientific">Bemisia tabaci</name>
    <name type="common">Sweetpotato whitefly</name>
    <name type="synonym">Aleurodes tabaci</name>
    <dbReference type="NCBI Taxonomy" id="7038"/>
    <lineage>
        <taxon>Eukaryota</taxon>
        <taxon>Metazoa</taxon>
        <taxon>Ecdysozoa</taxon>
        <taxon>Arthropoda</taxon>
        <taxon>Hexapoda</taxon>
        <taxon>Insecta</taxon>
        <taxon>Pterygota</taxon>
        <taxon>Neoptera</taxon>
        <taxon>Paraneoptera</taxon>
        <taxon>Hemiptera</taxon>
        <taxon>Sternorrhyncha</taxon>
        <taxon>Aleyrodoidea</taxon>
        <taxon>Aleyrodidae</taxon>
        <taxon>Aleyrodinae</taxon>
        <taxon>Bemisia</taxon>
    </lineage>
</organism>
<name>A0A9P0AKF9_BEMTA</name>
<keyword evidence="3" id="KW-0378">Hydrolase</keyword>
<evidence type="ECO:0000259" key="6">
    <source>
        <dbReference type="PROSITE" id="PS50054"/>
    </source>
</evidence>
<dbReference type="Gene3D" id="3.90.190.10">
    <property type="entry name" value="Protein tyrosine phosphatase superfamily"/>
    <property type="match status" value="2"/>
</dbReference>
<dbReference type="InterPro" id="IPR000387">
    <property type="entry name" value="Tyr_Pase_dom"/>
</dbReference>
<evidence type="ECO:0000256" key="1">
    <source>
        <dbReference type="ARBA" id="ARBA00007315"/>
    </source>
</evidence>
<proteinExistence type="inferred from homology"/>
<dbReference type="SUPFAM" id="SSF52799">
    <property type="entry name" value="(Phosphotyrosine protein) phosphatases II"/>
    <property type="match status" value="2"/>
</dbReference>
<dbReference type="InterPro" id="IPR044506">
    <property type="entry name" value="CDC14_C"/>
</dbReference>
<dbReference type="OrthoDB" id="266663at2759"/>
<dbReference type="PROSITE" id="PS50054">
    <property type="entry name" value="TYR_PHOSPHATASE_DUAL"/>
    <property type="match status" value="1"/>
</dbReference>
<dbReference type="AlphaFoldDB" id="A0A9P0AKF9"/>
<dbReference type="KEGG" id="btab:109034970"/>
<feature type="region of interest" description="Disordered" evidence="5">
    <location>
        <begin position="423"/>
        <end position="493"/>
    </location>
</feature>
<feature type="compositionally biased region" description="Polar residues" evidence="5">
    <location>
        <begin position="465"/>
        <end position="493"/>
    </location>
</feature>
<feature type="region of interest" description="Disordered" evidence="5">
    <location>
        <begin position="514"/>
        <end position="537"/>
    </location>
</feature>
<dbReference type="CDD" id="cd14499">
    <property type="entry name" value="CDC14_C"/>
    <property type="match status" value="1"/>
</dbReference>
<dbReference type="PROSITE" id="PS50056">
    <property type="entry name" value="TYR_PHOSPHATASE_2"/>
    <property type="match status" value="1"/>
</dbReference>
<evidence type="ECO:0000256" key="3">
    <source>
        <dbReference type="ARBA" id="ARBA00022801"/>
    </source>
</evidence>
<evidence type="ECO:0000313" key="8">
    <source>
        <dbReference type="EMBL" id="CAH0394734.1"/>
    </source>
</evidence>
<evidence type="ECO:0000256" key="4">
    <source>
        <dbReference type="ARBA" id="ARBA00022912"/>
    </source>
</evidence>
<evidence type="ECO:0000313" key="9">
    <source>
        <dbReference type="Proteomes" id="UP001152759"/>
    </source>
</evidence>
<evidence type="ECO:0000259" key="7">
    <source>
        <dbReference type="PROSITE" id="PS50056"/>
    </source>
</evidence>
<evidence type="ECO:0000256" key="5">
    <source>
        <dbReference type="SAM" id="MobiDB-lite"/>
    </source>
</evidence>
<dbReference type="PANTHER" id="PTHR23339">
    <property type="entry name" value="TYROSINE SPECIFIC PROTEIN PHOSPHATASE AND DUAL SPECIFICITY PROTEIN PHOSPHATASE"/>
    <property type="match status" value="1"/>
</dbReference>
<keyword evidence="9" id="KW-1185">Reference proteome</keyword>
<dbReference type="EMBL" id="OU963869">
    <property type="protein sequence ID" value="CAH0394734.1"/>
    <property type="molecule type" value="Genomic_DNA"/>
</dbReference>